<dbReference type="PANTHER" id="PTHR43004:SF19">
    <property type="entry name" value="BINDING MONOOXYGENASE, PUTATIVE (JCVI)-RELATED"/>
    <property type="match status" value="1"/>
</dbReference>
<reference evidence="5 6" key="1">
    <citation type="submission" date="2019-02" db="EMBL/GenBank/DDBJ databases">
        <title>Genomic Encyclopedia of Type Strains, Phase IV (KMG-IV): sequencing the most valuable type-strain genomes for metagenomic binning, comparative biology and taxonomic classification.</title>
        <authorList>
            <person name="Goeker M."/>
        </authorList>
    </citation>
    <scope>NUCLEOTIDE SEQUENCE [LARGE SCALE GENOMIC DNA]</scope>
    <source>
        <strain evidence="5 6">K24</strain>
    </source>
</reference>
<dbReference type="AlphaFoldDB" id="A0A4Q7NHY7"/>
<evidence type="ECO:0000313" key="6">
    <source>
        <dbReference type="Proteomes" id="UP000292445"/>
    </source>
</evidence>
<dbReference type="Pfam" id="PF01494">
    <property type="entry name" value="FAD_binding_3"/>
    <property type="match status" value="1"/>
</dbReference>
<sequence length="546" mass="59501">MRSVDVVIVGGGPVGMHLAMNLEASGVRSMIVDRSGGSRDYPRGNTHNCRTMEHFRRLGISKQVRQLRGLPADHPTDVVYKTALNGLEICRLPMPSEAEKQEGLRHVAVTDQVPEPILRCNQMYVEKFVFDHVHALPAIDCRWRHEFEDFEERPDGVTVSIVDGQGRRETVDCRYLVGCDGGASLVRRKLGIGYSGKRPEERAYASGAMASTYIKAPGIYQRFIRRKAWQYWVINENVRANVVSLDGGTHFLMNTKLRSEDANPDVEAISRYFMQAVGERIDAQFISHTPWTAGQALVADSYGRQRVLLAGDAVHLFTPTGGFGMNTGVDDVANLGWKLAATVQGWGGPQLLASYEQERRPIAFRNTAAAKRMSLTNGEVPVGAHISEDSSAGERDRAAAAAMLSGFGDQFASLGVQLGAHYSDSPIVRHGGGRVADDPNEYVPTSEPGGRAPHAFLGHGVSLYDLFGKGFTLLCLKPGADVSAFRQAAAARGIPLDIANVDLREVRDLYACDLVLIRPDHHVAWRGDDAAGDADAVLAQATGWQG</sequence>
<evidence type="ECO:0000313" key="5">
    <source>
        <dbReference type="EMBL" id="RZS84382.1"/>
    </source>
</evidence>
<dbReference type="InterPro" id="IPR036188">
    <property type="entry name" value="FAD/NAD-bd_sf"/>
</dbReference>
<name>A0A4Q7NHY7_9BURK</name>
<dbReference type="PANTHER" id="PTHR43004">
    <property type="entry name" value="TRK SYSTEM POTASSIUM UPTAKE PROTEIN"/>
    <property type="match status" value="1"/>
</dbReference>
<dbReference type="Pfam" id="PF21274">
    <property type="entry name" value="Rng_hyd_C"/>
    <property type="match status" value="1"/>
</dbReference>
<organism evidence="5 6">
    <name type="scientific">Pigmentiphaga kullae</name>
    <dbReference type="NCBI Taxonomy" id="151784"/>
    <lineage>
        <taxon>Bacteria</taxon>
        <taxon>Pseudomonadati</taxon>
        <taxon>Pseudomonadota</taxon>
        <taxon>Betaproteobacteria</taxon>
        <taxon>Burkholderiales</taxon>
        <taxon>Alcaligenaceae</taxon>
        <taxon>Pigmentiphaga</taxon>
    </lineage>
</organism>
<dbReference type="OrthoDB" id="3443359at2"/>
<dbReference type="PRINTS" id="PR00420">
    <property type="entry name" value="RNGMNOXGNASE"/>
</dbReference>
<dbReference type="Proteomes" id="UP000292445">
    <property type="component" value="Unassembled WGS sequence"/>
</dbReference>
<keyword evidence="2" id="KW-0285">Flavoprotein</keyword>
<dbReference type="GO" id="GO:0016709">
    <property type="term" value="F:oxidoreductase activity, acting on paired donors, with incorporation or reduction of molecular oxygen, NAD(P)H as one donor, and incorporation of one atom of oxygen"/>
    <property type="evidence" value="ECO:0007669"/>
    <property type="project" value="UniProtKB-ARBA"/>
</dbReference>
<dbReference type="EMBL" id="SGXC01000001">
    <property type="protein sequence ID" value="RZS84382.1"/>
    <property type="molecule type" value="Genomic_DNA"/>
</dbReference>
<comment type="cofactor">
    <cofactor evidence="1">
        <name>FAD</name>
        <dbReference type="ChEBI" id="CHEBI:57692"/>
    </cofactor>
</comment>
<feature type="domain" description="FAD-binding" evidence="4">
    <location>
        <begin position="4"/>
        <end position="367"/>
    </location>
</feature>
<evidence type="ECO:0000259" key="4">
    <source>
        <dbReference type="Pfam" id="PF01494"/>
    </source>
</evidence>
<evidence type="ECO:0000256" key="3">
    <source>
        <dbReference type="ARBA" id="ARBA00022827"/>
    </source>
</evidence>
<proteinExistence type="predicted"/>
<dbReference type="Gene3D" id="3.30.9.10">
    <property type="entry name" value="D-Amino Acid Oxidase, subunit A, domain 2"/>
    <property type="match status" value="1"/>
</dbReference>
<evidence type="ECO:0000256" key="2">
    <source>
        <dbReference type="ARBA" id="ARBA00022630"/>
    </source>
</evidence>
<dbReference type="RefSeq" id="WP_130355753.1">
    <property type="nucleotide sequence ID" value="NZ_SGXC01000001.1"/>
</dbReference>
<gene>
    <name evidence="5" type="ORF">EV675_0399</name>
</gene>
<dbReference type="InterPro" id="IPR050641">
    <property type="entry name" value="RIFMO-like"/>
</dbReference>
<keyword evidence="3" id="KW-0274">FAD</keyword>
<dbReference type="Gene3D" id="3.50.50.60">
    <property type="entry name" value="FAD/NAD(P)-binding domain"/>
    <property type="match status" value="1"/>
</dbReference>
<dbReference type="GO" id="GO:0071949">
    <property type="term" value="F:FAD binding"/>
    <property type="evidence" value="ECO:0007669"/>
    <property type="project" value="InterPro"/>
</dbReference>
<dbReference type="SUPFAM" id="SSF51905">
    <property type="entry name" value="FAD/NAD(P)-binding domain"/>
    <property type="match status" value="1"/>
</dbReference>
<dbReference type="Gene3D" id="3.40.30.120">
    <property type="match status" value="1"/>
</dbReference>
<protein>
    <submittedName>
        <fullName evidence="5">2-polyprenyl-6-methoxyphenol hydroxylase-like FAD-dependent oxidoreductase</fullName>
    </submittedName>
</protein>
<dbReference type="NCBIfam" id="NF004780">
    <property type="entry name" value="PRK06126.1"/>
    <property type="match status" value="1"/>
</dbReference>
<accession>A0A4Q7NHY7</accession>
<keyword evidence="6" id="KW-1185">Reference proteome</keyword>
<comment type="caution">
    <text evidence="5">The sequence shown here is derived from an EMBL/GenBank/DDBJ whole genome shotgun (WGS) entry which is preliminary data.</text>
</comment>
<evidence type="ECO:0000256" key="1">
    <source>
        <dbReference type="ARBA" id="ARBA00001974"/>
    </source>
</evidence>
<dbReference type="InterPro" id="IPR002938">
    <property type="entry name" value="FAD-bd"/>
</dbReference>